<dbReference type="PANTHER" id="PTHR13966">
    <property type="entry name" value="ENDONUCLEASE RELATED"/>
    <property type="match status" value="1"/>
</dbReference>
<evidence type="ECO:0000313" key="10">
    <source>
        <dbReference type="Proteomes" id="UP000007801"/>
    </source>
</evidence>
<keyword evidence="6" id="KW-0732">Signal</keyword>
<dbReference type="SMART" id="SM00892">
    <property type="entry name" value="Endonuclease_NS"/>
    <property type="match status" value="1"/>
</dbReference>
<dbReference type="HOGENOM" id="CLU_048495_1_0_1"/>
<keyword evidence="9" id="KW-0378">Hydrolase</keyword>
<dbReference type="GO" id="GO:0005743">
    <property type="term" value="C:mitochondrial inner membrane"/>
    <property type="evidence" value="ECO:0007669"/>
    <property type="project" value="TreeGrafter"/>
</dbReference>
<dbReference type="GO" id="GO:0004521">
    <property type="term" value="F:RNA endonuclease activity"/>
    <property type="evidence" value="ECO:0007669"/>
    <property type="project" value="TreeGrafter"/>
</dbReference>
<dbReference type="PhylomeDB" id="B3M6D0"/>
<keyword evidence="3" id="KW-0255">Endonuclease</keyword>
<dbReference type="InterPro" id="IPR040255">
    <property type="entry name" value="Non-specific_endonuclease"/>
</dbReference>
<dbReference type="InterPro" id="IPR020821">
    <property type="entry name" value="ENPP1-3/EXOG-like_nuc-like"/>
</dbReference>
<dbReference type="eggNOG" id="ENOG502RZDX">
    <property type="taxonomic scope" value="Eukaryota"/>
</dbReference>
<evidence type="ECO:0000256" key="6">
    <source>
        <dbReference type="SAM" id="SignalP"/>
    </source>
</evidence>
<name>B3M6D0_DROAN</name>
<dbReference type="GO" id="GO:0003676">
    <property type="term" value="F:nucleic acid binding"/>
    <property type="evidence" value="ECO:0007669"/>
    <property type="project" value="InterPro"/>
</dbReference>
<dbReference type="OMA" id="CDVNEFN"/>
<dbReference type="GO" id="GO:0006309">
    <property type="term" value="P:apoptotic DNA fragmentation"/>
    <property type="evidence" value="ECO:0007669"/>
    <property type="project" value="TreeGrafter"/>
</dbReference>
<dbReference type="GO" id="GO:0005634">
    <property type="term" value="C:nucleus"/>
    <property type="evidence" value="ECO:0007669"/>
    <property type="project" value="TreeGrafter"/>
</dbReference>
<sequence length="436" mass="48482">MESQQARVVALLVAITLLGEIRAREAISSTPDVGQIIKDLHGLQFDGETIRTGASCKVDVQKDLPRPNQVQPLYLHPGTDLYWLPNSKGQLEIPRGDSIELYCSESFETVPPGRVLGRSIRVQCLQETTFGWLGEPIKFSDFVCSKSIPYIVERVDKPCGEASSASMYRVGYATGDGRFVETMQLCHDPLTLRTHYAHHHLVPANVHHQKNVKRLSFSPAGQFEGYDMARIYTHRYQEQLLAGAGLLDVKDGYFLARGHLAAKADLIYASQQRSSFNYVNVAPQWQSFNGGQWATLEDSTRRFVANSGISATVYTGTHGVLQVGNRTLHLATDANNNGVLAVPLLFYRVLIDNANPGRGIALVGVNNPRATLDQIQDSYIICDPVEERVKWLHWLRKGNAKGNLRKGYLYACSVADFARVVTHLPRPLLDVEELLA</sequence>
<dbReference type="InterPro" id="IPR001604">
    <property type="entry name" value="Endo_G_ENPP1-like_dom"/>
</dbReference>
<dbReference type="Pfam" id="PF01223">
    <property type="entry name" value="Endonuclease_NS"/>
    <property type="match status" value="1"/>
</dbReference>
<accession>B3M6D0</accession>
<dbReference type="InterPro" id="IPR044929">
    <property type="entry name" value="DNA/RNA_non-sp_Endonuclease_sf"/>
</dbReference>
<organism evidence="9 10">
    <name type="scientific">Drosophila ananassae</name>
    <name type="common">Fruit fly</name>
    <dbReference type="NCBI Taxonomy" id="7217"/>
    <lineage>
        <taxon>Eukaryota</taxon>
        <taxon>Metazoa</taxon>
        <taxon>Ecdysozoa</taxon>
        <taxon>Arthropoda</taxon>
        <taxon>Hexapoda</taxon>
        <taxon>Insecta</taxon>
        <taxon>Pterygota</taxon>
        <taxon>Neoptera</taxon>
        <taxon>Endopterygota</taxon>
        <taxon>Diptera</taxon>
        <taxon>Brachycera</taxon>
        <taxon>Muscomorpha</taxon>
        <taxon>Ephydroidea</taxon>
        <taxon>Drosophilidae</taxon>
        <taxon>Drosophila</taxon>
        <taxon>Sophophora</taxon>
    </lineage>
</organism>
<feature type="signal peptide" evidence="6">
    <location>
        <begin position="1"/>
        <end position="23"/>
    </location>
</feature>
<dbReference type="GO" id="GO:0046872">
    <property type="term" value="F:metal ion binding"/>
    <property type="evidence" value="ECO:0007669"/>
    <property type="project" value="UniProtKB-KW"/>
</dbReference>
<dbReference type="OrthoDB" id="5960141at2759"/>
<dbReference type="GO" id="GO:0000014">
    <property type="term" value="F:single-stranded DNA endodeoxyribonuclease activity"/>
    <property type="evidence" value="ECO:0007669"/>
    <property type="project" value="TreeGrafter"/>
</dbReference>
<keyword evidence="5" id="KW-0479">Metal-binding</keyword>
<dbReference type="GeneID" id="6506386"/>
<dbReference type="SUPFAM" id="SSF54060">
    <property type="entry name" value="His-Me finger endonucleases"/>
    <property type="match status" value="1"/>
</dbReference>
<dbReference type="EMBL" id="CH902618">
    <property type="protein sequence ID" value="EDV40779.1"/>
    <property type="molecule type" value="Genomic_DNA"/>
</dbReference>
<feature type="domain" description="DNA/RNA non-specific endonuclease/pyrophosphatase/phosphodiesterase" evidence="8">
    <location>
        <begin position="179"/>
        <end position="417"/>
    </location>
</feature>
<dbReference type="InterPro" id="IPR044925">
    <property type="entry name" value="His-Me_finger_sf"/>
</dbReference>
<feature type="domain" description="ENPP1-3/EXOG-like endonuclease/phosphodiesterase" evidence="7">
    <location>
        <begin position="210"/>
        <end position="400"/>
    </location>
</feature>
<evidence type="ECO:0000259" key="7">
    <source>
        <dbReference type="SMART" id="SM00477"/>
    </source>
</evidence>
<dbReference type="STRING" id="7217.B3M6D0"/>
<evidence type="ECO:0000313" key="9">
    <source>
        <dbReference type="EMBL" id="EDV40779.1"/>
    </source>
</evidence>
<dbReference type="FunFam" id="3.40.570.10:FF:000007">
    <property type="entry name" value="Alkaline nuclease"/>
    <property type="match status" value="1"/>
</dbReference>
<protein>
    <submittedName>
        <fullName evidence="9">Uncharacterized protein</fullName>
    </submittedName>
</protein>
<evidence type="ECO:0000259" key="8">
    <source>
        <dbReference type="SMART" id="SM00892"/>
    </source>
</evidence>
<proteinExistence type="inferred from homology"/>
<evidence type="ECO:0000256" key="1">
    <source>
        <dbReference type="ARBA" id="ARBA00010052"/>
    </source>
</evidence>
<feature type="chain" id="PRO_5002790145" evidence="6">
    <location>
        <begin position="24"/>
        <end position="436"/>
    </location>
</feature>
<reference evidence="9 10" key="1">
    <citation type="journal article" date="2007" name="Nature">
        <title>Evolution of genes and genomes on the Drosophila phylogeny.</title>
        <authorList>
            <consortium name="Drosophila 12 Genomes Consortium"/>
            <person name="Clark A.G."/>
            <person name="Eisen M.B."/>
            <person name="Smith D.R."/>
            <person name="Bergman C.M."/>
            <person name="Oliver B."/>
            <person name="Markow T.A."/>
            <person name="Kaufman T.C."/>
            <person name="Kellis M."/>
            <person name="Gelbart W."/>
            <person name="Iyer V.N."/>
            <person name="Pollard D.A."/>
            <person name="Sackton T.B."/>
            <person name="Larracuente A.M."/>
            <person name="Singh N.D."/>
            <person name="Abad J.P."/>
            <person name="Abt D.N."/>
            <person name="Adryan B."/>
            <person name="Aguade M."/>
            <person name="Akashi H."/>
            <person name="Anderson W.W."/>
            <person name="Aquadro C.F."/>
            <person name="Ardell D.H."/>
            <person name="Arguello R."/>
            <person name="Artieri C.G."/>
            <person name="Barbash D.A."/>
            <person name="Barker D."/>
            <person name="Barsanti P."/>
            <person name="Batterham P."/>
            <person name="Batzoglou S."/>
            <person name="Begun D."/>
            <person name="Bhutkar A."/>
            <person name="Blanco E."/>
            <person name="Bosak S.A."/>
            <person name="Bradley R.K."/>
            <person name="Brand A.D."/>
            <person name="Brent M.R."/>
            <person name="Brooks A.N."/>
            <person name="Brown R.H."/>
            <person name="Butlin R.K."/>
            <person name="Caggese C."/>
            <person name="Calvi B.R."/>
            <person name="Bernardo de Carvalho A."/>
            <person name="Caspi A."/>
            <person name="Castrezana S."/>
            <person name="Celniker S.E."/>
            <person name="Chang J.L."/>
            <person name="Chapple C."/>
            <person name="Chatterji S."/>
            <person name="Chinwalla A."/>
            <person name="Civetta A."/>
            <person name="Clifton S.W."/>
            <person name="Comeron J.M."/>
            <person name="Costello J.C."/>
            <person name="Coyne J.A."/>
            <person name="Daub J."/>
            <person name="David R.G."/>
            <person name="Delcher A.L."/>
            <person name="Delehaunty K."/>
            <person name="Do C.B."/>
            <person name="Ebling H."/>
            <person name="Edwards K."/>
            <person name="Eickbush T."/>
            <person name="Evans J.D."/>
            <person name="Filipski A."/>
            <person name="Findeiss S."/>
            <person name="Freyhult E."/>
            <person name="Fulton L."/>
            <person name="Fulton R."/>
            <person name="Garcia A.C."/>
            <person name="Gardiner A."/>
            <person name="Garfield D.A."/>
            <person name="Garvin B.E."/>
            <person name="Gibson G."/>
            <person name="Gilbert D."/>
            <person name="Gnerre S."/>
            <person name="Godfrey J."/>
            <person name="Good R."/>
            <person name="Gotea V."/>
            <person name="Gravely B."/>
            <person name="Greenberg A.J."/>
            <person name="Griffiths-Jones S."/>
            <person name="Gross S."/>
            <person name="Guigo R."/>
            <person name="Gustafson E.A."/>
            <person name="Haerty W."/>
            <person name="Hahn M.W."/>
            <person name="Halligan D.L."/>
            <person name="Halpern A.L."/>
            <person name="Halter G.M."/>
            <person name="Han M.V."/>
            <person name="Heger A."/>
            <person name="Hillier L."/>
            <person name="Hinrichs A.S."/>
            <person name="Holmes I."/>
            <person name="Hoskins R.A."/>
            <person name="Hubisz M.J."/>
            <person name="Hultmark D."/>
            <person name="Huntley M.A."/>
            <person name="Jaffe D.B."/>
            <person name="Jagadeeshan S."/>
            <person name="Jeck W.R."/>
            <person name="Johnson J."/>
            <person name="Jones C.D."/>
            <person name="Jordan W.C."/>
            <person name="Karpen G.H."/>
            <person name="Kataoka E."/>
            <person name="Keightley P.D."/>
            <person name="Kheradpour P."/>
            <person name="Kirkness E.F."/>
            <person name="Koerich L.B."/>
            <person name="Kristiansen K."/>
            <person name="Kudrna D."/>
            <person name="Kulathinal R.J."/>
            <person name="Kumar S."/>
            <person name="Kwok R."/>
            <person name="Lander E."/>
            <person name="Langley C.H."/>
            <person name="Lapoint R."/>
            <person name="Lazzaro B.P."/>
            <person name="Lee S.J."/>
            <person name="Levesque L."/>
            <person name="Li R."/>
            <person name="Lin C.F."/>
            <person name="Lin M.F."/>
            <person name="Lindblad-Toh K."/>
            <person name="Llopart A."/>
            <person name="Long M."/>
            <person name="Low L."/>
            <person name="Lozovsky E."/>
            <person name="Lu J."/>
            <person name="Luo M."/>
            <person name="Machado C.A."/>
            <person name="Makalowski W."/>
            <person name="Marzo M."/>
            <person name="Matsuda M."/>
            <person name="Matzkin L."/>
            <person name="McAllister B."/>
            <person name="McBride C.S."/>
            <person name="McKernan B."/>
            <person name="McKernan K."/>
            <person name="Mendez-Lago M."/>
            <person name="Minx P."/>
            <person name="Mollenhauer M.U."/>
            <person name="Montooth K."/>
            <person name="Mount S.M."/>
            <person name="Mu X."/>
            <person name="Myers E."/>
            <person name="Negre B."/>
            <person name="Newfeld S."/>
            <person name="Nielsen R."/>
            <person name="Noor M.A."/>
            <person name="O'Grady P."/>
            <person name="Pachter L."/>
            <person name="Papaceit M."/>
            <person name="Parisi M.J."/>
            <person name="Parisi M."/>
            <person name="Parts L."/>
            <person name="Pedersen J.S."/>
            <person name="Pesole G."/>
            <person name="Phillippy A.M."/>
            <person name="Ponting C.P."/>
            <person name="Pop M."/>
            <person name="Porcelli D."/>
            <person name="Powell J.R."/>
            <person name="Prohaska S."/>
            <person name="Pruitt K."/>
            <person name="Puig M."/>
            <person name="Quesneville H."/>
            <person name="Ram K.R."/>
            <person name="Rand D."/>
            <person name="Rasmussen M.D."/>
            <person name="Reed L.K."/>
            <person name="Reenan R."/>
            <person name="Reily A."/>
            <person name="Remington K.A."/>
            <person name="Rieger T.T."/>
            <person name="Ritchie M.G."/>
            <person name="Robin C."/>
            <person name="Rogers Y.H."/>
            <person name="Rohde C."/>
            <person name="Rozas J."/>
            <person name="Rubenfield M.J."/>
            <person name="Ruiz A."/>
            <person name="Russo S."/>
            <person name="Salzberg S.L."/>
            <person name="Sanchez-Gracia A."/>
            <person name="Saranga D.J."/>
            <person name="Sato H."/>
            <person name="Schaeffer S.W."/>
            <person name="Schatz M.C."/>
            <person name="Schlenke T."/>
            <person name="Schwartz R."/>
            <person name="Segarra C."/>
            <person name="Singh R.S."/>
            <person name="Sirot L."/>
            <person name="Sirota M."/>
            <person name="Sisneros N.B."/>
            <person name="Smith C.D."/>
            <person name="Smith T.F."/>
            <person name="Spieth J."/>
            <person name="Stage D.E."/>
            <person name="Stark A."/>
            <person name="Stephan W."/>
            <person name="Strausberg R.L."/>
            <person name="Strempel S."/>
            <person name="Sturgill D."/>
            <person name="Sutton G."/>
            <person name="Sutton G.G."/>
            <person name="Tao W."/>
            <person name="Teichmann S."/>
            <person name="Tobari Y.N."/>
            <person name="Tomimura Y."/>
            <person name="Tsolas J.M."/>
            <person name="Valente V.L."/>
            <person name="Venter E."/>
            <person name="Venter J.C."/>
            <person name="Vicario S."/>
            <person name="Vieira F.G."/>
            <person name="Vilella A.J."/>
            <person name="Villasante A."/>
            <person name="Walenz B."/>
            <person name="Wang J."/>
            <person name="Wasserman M."/>
            <person name="Watts T."/>
            <person name="Wilson D."/>
            <person name="Wilson R.K."/>
            <person name="Wing R.A."/>
            <person name="Wolfner M.F."/>
            <person name="Wong A."/>
            <person name="Wong G.K."/>
            <person name="Wu C.I."/>
            <person name="Wu G."/>
            <person name="Yamamoto D."/>
            <person name="Yang H.P."/>
            <person name="Yang S.P."/>
            <person name="Yorke J.A."/>
            <person name="Yoshida K."/>
            <person name="Zdobnov E."/>
            <person name="Zhang P."/>
            <person name="Zhang Y."/>
            <person name="Zimin A.V."/>
            <person name="Baldwin J."/>
            <person name="Abdouelleil A."/>
            <person name="Abdulkadir J."/>
            <person name="Abebe A."/>
            <person name="Abera B."/>
            <person name="Abreu J."/>
            <person name="Acer S.C."/>
            <person name="Aftuck L."/>
            <person name="Alexander A."/>
            <person name="An P."/>
            <person name="Anderson E."/>
            <person name="Anderson S."/>
            <person name="Arachi H."/>
            <person name="Azer M."/>
            <person name="Bachantsang P."/>
            <person name="Barry A."/>
            <person name="Bayul T."/>
            <person name="Berlin A."/>
            <person name="Bessette D."/>
            <person name="Bloom T."/>
            <person name="Blye J."/>
            <person name="Boguslavskiy L."/>
            <person name="Bonnet C."/>
            <person name="Boukhgalter B."/>
            <person name="Bourzgui I."/>
            <person name="Brown A."/>
            <person name="Cahill P."/>
            <person name="Channer S."/>
            <person name="Cheshatsang Y."/>
            <person name="Chuda L."/>
            <person name="Citroen M."/>
            <person name="Collymore A."/>
            <person name="Cooke P."/>
            <person name="Costello M."/>
            <person name="D'Aco K."/>
            <person name="Daza R."/>
            <person name="De Haan G."/>
            <person name="DeGray S."/>
            <person name="DeMaso C."/>
            <person name="Dhargay N."/>
            <person name="Dooley K."/>
            <person name="Dooley E."/>
            <person name="Doricent M."/>
            <person name="Dorje P."/>
            <person name="Dorjee K."/>
            <person name="Dupes A."/>
            <person name="Elong R."/>
            <person name="Falk J."/>
            <person name="Farina A."/>
            <person name="Faro S."/>
            <person name="Ferguson D."/>
            <person name="Fisher S."/>
            <person name="Foley C.D."/>
            <person name="Franke A."/>
            <person name="Friedrich D."/>
            <person name="Gadbois L."/>
            <person name="Gearin G."/>
            <person name="Gearin C.R."/>
            <person name="Giannoukos G."/>
            <person name="Goode T."/>
            <person name="Graham J."/>
            <person name="Grandbois E."/>
            <person name="Grewal S."/>
            <person name="Gyaltsen K."/>
            <person name="Hafez N."/>
            <person name="Hagos B."/>
            <person name="Hall J."/>
            <person name="Henson C."/>
            <person name="Hollinger A."/>
            <person name="Honan T."/>
            <person name="Huard M.D."/>
            <person name="Hughes L."/>
            <person name="Hurhula B."/>
            <person name="Husby M.E."/>
            <person name="Kamat A."/>
            <person name="Kanga B."/>
            <person name="Kashin S."/>
            <person name="Khazanovich D."/>
            <person name="Kisner P."/>
            <person name="Lance K."/>
            <person name="Lara M."/>
            <person name="Lee W."/>
            <person name="Lennon N."/>
            <person name="Letendre F."/>
            <person name="LeVine R."/>
            <person name="Lipovsky A."/>
            <person name="Liu X."/>
            <person name="Liu J."/>
            <person name="Liu S."/>
            <person name="Lokyitsang T."/>
            <person name="Lokyitsang Y."/>
            <person name="Lubonja R."/>
            <person name="Lui A."/>
            <person name="MacDonald P."/>
            <person name="Magnisalis V."/>
            <person name="Maru K."/>
            <person name="Matthews C."/>
            <person name="McCusker W."/>
            <person name="McDonough S."/>
            <person name="Mehta T."/>
            <person name="Meldrim J."/>
            <person name="Meneus L."/>
            <person name="Mihai O."/>
            <person name="Mihalev A."/>
            <person name="Mihova T."/>
            <person name="Mittelman R."/>
            <person name="Mlenga V."/>
            <person name="Montmayeur A."/>
            <person name="Mulrain L."/>
            <person name="Navidi A."/>
            <person name="Naylor J."/>
            <person name="Negash T."/>
            <person name="Nguyen T."/>
            <person name="Nguyen N."/>
            <person name="Nicol R."/>
            <person name="Norbu C."/>
            <person name="Norbu N."/>
            <person name="Novod N."/>
            <person name="O'Neill B."/>
            <person name="Osman S."/>
            <person name="Markiewicz E."/>
            <person name="Oyono O.L."/>
            <person name="Patti C."/>
            <person name="Phunkhang P."/>
            <person name="Pierre F."/>
            <person name="Priest M."/>
            <person name="Raghuraman S."/>
            <person name="Rege F."/>
            <person name="Reyes R."/>
            <person name="Rise C."/>
            <person name="Rogov P."/>
            <person name="Ross K."/>
            <person name="Ryan E."/>
            <person name="Settipalli S."/>
            <person name="Shea T."/>
            <person name="Sherpa N."/>
            <person name="Shi L."/>
            <person name="Shih D."/>
            <person name="Sparrow T."/>
            <person name="Spaulding J."/>
            <person name="Stalker J."/>
            <person name="Stange-Thomann N."/>
            <person name="Stavropoulos S."/>
            <person name="Stone C."/>
            <person name="Strader C."/>
            <person name="Tesfaye S."/>
            <person name="Thomson T."/>
            <person name="Thoulutsang Y."/>
            <person name="Thoulutsang D."/>
            <person name="Topham K."/>
            <person name="Topping I."/>
            <person name="Tsamla T."/>
            <person name="Vassiliev H."/>
            <person name="Vo A."/>
            <person name="Wangchuk T."/>
            <person name="Wangdi T."/>
            <person name="Weiand M."/>
            <person name="Wilkinson J."/>
            <person name="Wilson A."/>
            <person name="Yadav S."/>
            <person name="Young G."/>
            <person name="Yu Q."/>
            <person name="Zembek L."/>
            <person name="Zhong D."/>
            <person name="Zimmer A."/>
            <person name="Zwirko Z."/>
            <person name="Jaffe D.B."/>
            <person name="Alvarez P."/>
            <person name="Brockman W."/>
            <person name="Butler J."/>
            <person name="Chin C."/>
            <person name="Gnerre S."/>
            <person name="Grabherr M."/>
            <person name="Kleber M."/>
            <person name="Mauceli E."/>
            <person name="MacCallum I."/>
        </authorList>
    </citation>
    <scope>NUCLEOTIDE SEQUENCE [LARGE SCALE GENOMIC DNA]</scope>
    <source>
        <strain evidence="10">Tucson 14024-0371.13</strain>
    </source>
</reference>
<evidence type="ECO:0000256" key="4">
    <source>
        <dbReference type="PIRSR" id="PIRSR640255-1"/>
    </source>
</evidence>
<dbReference type="Gene3D" id="3.40.570.10">
    <property type="entry name" value="Extracellular Endonuclease, subunit A"/>
    <property type="match status" value="1"/>
</dbReference>
<evidence type="ECO:0000256" key="5">
    <source>
        <dbReference type="PIRSR" id="PIRSR640255-2"/>
    </source>
</evidence>
<gene>
    <name evidence="9" type="primary">Dana\GF23747</name>
    <name evidence="9" type="synonym">dana_GLEANR_8523</name>
    <name evidence="9" type="ORF">GF23747</name>
</gene>
<evidence type="ECO:0000256" key="3">
    <source>
        <dbReference type="ARBA" id="ARBA00022759"/>
    </source>
</evidence>
<keyword evidence="2" id="KW-0540">Nuclease</keyword>
<comment type="similarity">
    <text evidence="1">Belongs to the DNA/RNA non-specific endonuclease family.</text>
</comment>
<evidence type="ECO:0000256" key="2">
    <source>
        <dbReference type="ARBA" id="ARBA00022722"/>
    </source>
</evidence>
<dbReference type="SMART" id="SM00477">
    <property type="entry name" value="NUC"/>
    <property type="match status" value="1"/>
</dbReference>
<dbReference type="CDD" id="cd00091">
    <property type="entry name" value="NUC"/>
    <property type="match status" value="1"/>
</dbReference>
<dbReference type="InParanoid" id="B3M6D0"/>
<dbReference type="KEGG" id="dan:6506386"/>
<dbReference type="Proteomes" id="UP000007801">
    <property type="component" value="Unassembled WGS sequence"/>
</dbReference>
<feature type="active site" description="Proton acceptor" evidence="4">
    <location>
        <position position="259"/>
    </location>
</feature>
<dbReference type="AlphaFoldDB" id="B3M6D0"/>
<feature type="binding site" evidence="5">
    <location>
        <position position="289"/>
    </location>
    <ligand>
        <name>Mg(2+)</name>
        <dbReference type="ChEBI" id="CHEBI:18420"/>
        <note>catalytic</note>
    </ligand>
</feature>
<dbReference type="PANTHER" id="PTHR13966:SF19">
    <property type="entry name" value="NUCLEASE EXOG, MITOCHONDRIAL"/>
    <property type="match status" value="1"/>
</dbReference>
<keyword evidence="10" id="KW-1185">Reference proteome</keyword>